<feature type="signal peptide" evidence="1">
    <location>
        <begin position="1"/>
        <end position="25"/>
    </location>
</feature>
<keyword evidence="4" id="KW-1185">Reference proteome</keyword>
<proteinExistence type="predicted"/>
<evidence type="ECO:0000313" key="3">
    <source>
        <dbReference type="EMBL" id="GCB29038.1"/>
    </source>
</evidence>
<feature type="domain" description="GP-PDE" evidence="2">
    <location>
        <begin position="169"/>
        <end position="269"/>
    </location>
</feature>
<evidence type="ECO:0000256" key="1">
    <source>
        <dbReference type="SAM" id="SignalP"/>
    </source>
</evidence>
<dbReference type="Gene3D" id="3.20.20.190">
    <property type="entry name" value="Phosphatidylinositol (PI) phosphodiesterase"/>
    <property type="match status" value="1"/>
</dbReference>
<dbReference type="PANTHER" id="PTHR43805:SF1">
    <property type="entry name" value="GP-PDE DOMAIN-CONTAINING PROTEIN"/>
    <property type="match status" value="1"/>
</dbReference>
<name>A0A401LBY4_9FIRM</name>
<protein>
    <recommendedName>
        <fullName evidence="2">GP-PDE domain-containing protein</fullName>
    </recommendedName>
</protein>
<dbReference type="InterPro" id="IPR030395">
    <property type="entry name" value="GP_PDE_dom"/>
</dbReference>
<dbReference type="InterPro" id="IPR017946">
    <property type="entry name" value="PLC-like_Pdiesterase_TIM-brl"/>
</dbReference>
<dbReference type="AlphaFoldDB" id="A0A401LBY4"/>
<feature type="chain" id="PRO_5019503373" description="GP-PDE domain-containing protein" evidence="1">
    <location>
        <begin position="26"/>
        <end position="395"/>
    </location>
</feature>
<gene>
    <name evidence="3" type="ORF">KGMB03357_06990</name>
</gene>
<sequence length="395" mass="44115">MKGKRIAAFALTLVLGASAAQPALAADWQSKNPLIAHALGEADGKIETNSKEAFLTSWQNGFRAVEADFTYTSDGTLVVRHDFEKDGSYYRLEIKPSGSLVMDTKTFTSTPAVYEQTPMTAVDLLYLMQEYPDMYLITDTKTTDKAQVQRQFRDLVNIANNIGSPEILSRIIPQLYNKEMLSWIKEIYPFENWIFTLYLYANPNYGDIANFCAANGIDTVTLHIDRAKKENISKLKAKGLKVYAHTVNRYRIFEDALAAGVDGIYTDRIKPYELSWVGLTNSIRTTEQTVTVKGKEAKLTTLAIFGTPYAPLRQMAQLGKRFSAEYKKDAGTLNLTVGKTLTTMGNEMLMDHSGHLVTKKADFKLLIGGKESGIQCFYVDGEVYAPVEQILALLQ</sequence>
<keyword evidence="1" id="KW-0732">Signal</keyword>
<dbReference type="GO" id="GO:0006629">
    <property type="term" value="P:lipid metabolic process"/>
    <property type="evidence" value="ECO:0007669"/>
    <property type="project" value="InterPro"/>
</dbReference>
<dbReference type="OrthoDB" id="2033680at2"/>
<organism evidence="3 4">
    <name type="scientific">Anaerotignum faecicola</name>
    <dbReference type="NCBI Taxonomy" id="2358141"/>
    <lineage>
        <taxon>Bacteria</taxon>
        <taxon>Bacillati</taxon>
        <taxon>Bacillota</taxon>
        <taxon>Clostridia</taxon>
        <taxon>Lachnospirales</taxon>
        <taxon>Anaerotignaceae</taxon>
        <taxon>Anaerotignum</taxon>
    </lineage>
</organism>
<dbReference type="PANTHER" id="PTHR43805">
    <property type="entry name" value="GLYCEROPHOSPHORYL DIESTER PHOSPHODIESTERASE"/>
    <property type="match status" value="1"/>
</dbReference>
<comment type="caution">
    <text evidence="3">The sequence shown here is derived from an EMBL/GenBank/DDBJ whole genome shotgun (WGS) entry which is preliminary data.</text>
</comment>
<dbReference type="EMBL" id="BHVZ01000001">
    <property type="protein sequence ID" value="GCB29038.1"/>
    <property type="molecule type" value="Genomic_DNA"/>
</dbReference>
<dbReference type="Proteomes" id="UP000287361">
    <property type="component" value="Unassembled WGS sequence"/>
</dbReference>
<evidence type="ECO:0000259" key="2">
    <source>
        <dbReference type="Pfam" id="PF03009"/>
    </source>
</evidence>
<dbReference type="GO" id="GO:0008081">
    <property type="term" value="F:phosphoric diester hydrolase activity"/>
    <property type="evidence" value="ECO:0007669"/>
    <property type="project" value="InterPro"/>
</dbReference>
<dbReference type="SUPFAM" id="SSF51695">
    <property type="entry name" value="PLC-like phosphodiesterases"/>
    <property type="match status" value="1"/>
</dbReference>
<reference evidence="3 4" key="1">
    <citation type="submission" date="2018-10" db="EMBL/GenBank/DDBJ databases">
        <title>Draft Genome Sequence of Anaerotignum sp. KCTC 15736.</title>
        <authorList>
            <person name="Choi S.H."/>
            <person name="Kim J.S."/>
            <person name="Kang S.W."/>
            <person name="Lee J.S."/>
            <person name="Park S.H."/>
        </authorList>
    </citation>
    <scope>NUCLEOTIDE SEQUENCE [LARGE SCALE GENOMIC DNA]</scope>
    <source>
        <strain evidence="3 4">KCTC 15736</strain>
    </source>
</reference>
<dbReference type="Pfam" id="PF03009">
    <property type="entry name" value="GDPD"/>
    <property type="match status" value="1"/>
</dbReference>
<evidence type="ECO:0000313" key="4">
    <source>
        <dbReference type="Proteomes" id="UP000287361"/>
    </source>
</evidence>
<accession>A0A401LBY4</accession>